<evidence type="ECO:0000256" key="2">
    <source>
        <dbReference type="ARBA" id="ARBA00004906"/>
    </source>
</evidence>
<dbReference type="InterPro" id="IPR052608">
    <property type="entry name" value="U-box_domain_protein"/>
</dbReference>
<organism evidence="8 9">
    <name type="scientific">Trapa natans</name>
    <name type="common">Water chestnut</name>
    <dbReference type="NCBI Taxonomy" id="22666"/>
    <lineage>
        <taxon>Eukaryota</taxon>
        <taxon>Viridiplantae</taxon>
        <taxon>Streptophyta</taxon>
        <taxon>Embryophyta</taxon>
        <taxon>Tracheophyta</taxon>
        <taxon>Spermatophyta</taxon>
        <taxon>Magnoliopsida</taxon>
        <taxon>eudicotyledons</taxon>
        <taxon>Gunneridae</taxon>
        <taxon>Pentapetalae</taxon>
        <taxon>rosids</taxon>
        <taxon>malvids</taxon>
        <taxon>Myrtales</taxon>
        <taxon>Lythraceae</taxon>
        <taxon>Trapa</taxon>
    </lineage>
</organism>
<keyword evidence="4" id="KW-0808">Transferase</keyword>
<reference evidence="8 9" key="1">
    <citation type="journal article" date="2023" name="Hortic Res">
        <title>Pangenome of water caltrop reveals structural variations and asymmetric subgenome divergence after allopolyploidization.</title>
        <authorList>
            <person name="Zhang X."/>
            <person name="Chen Y."/>
            <person name="Wang L."/>
            <person name="Yuan Y."/>
            <person name="Fang M."/>
            <person name="Shi L."/>
            <person name="Lu R."/>
            <person name="Comes H.P."/>
            <person name="Ma Y."/>
            <person name="Chen Y."/>
            <person name="Huang G."/>
            <person name="Zhou Y."/>
            <person name="Zheng Z."/>
            <person name="Qiu Y."/>
        </authorList>
    </citation>
    <scope>NUCLEOTIDE SEQUENCE [LARGE SCALE GENOMIC DNA]</scope>
    <source>
        <strain evidence="8">F231</strain>
    </source>
</reference>
<dbReference type="InterPro" id="IPR000225">
    <property type="entry name" value="Armadillo"/>
</dbReference>
<comment type="caution">
    <text evidence="8">The sequence shown here is derived from an EMBL/GenBank/DDBJ whole genome shotgun (WGS) entry which is preliminary data.</text>
</comment>
<dbReference type="Proteomes" id="UP001346149">
    <property type="component" value="Unassembled WGS sequence"/>
</dbReference>
<comment type="pathway">
    <text evidence="2">Protein modification; protein ubiquitination.</text>
</comment>
<evidence type="ECO:0000256" key="4">
    <source>
        <dbReference type="ARBA" id="ARBA00022679"/>
    </source>
</evidence>
<name>A0AAN7MGB1_TRANT</name>
<dbReference type="PANTHER" id="PTHR45958:SF6">
    <property type="entry name" value="U-BOX DOMAIN-CONTAINING PROTEIN 43"/>
    <property type="match status" value="1"/>
</dbReference>
<dbReference type="InterPro" id="IPR013083">
    <property type="entry name" value="Znf_RING/FYVE/PHD"/>
</dbReference>
<protein>
    <recommendedName>
        <fullName evidence="3">RING-type E3 ubiquitin transferase</fullName>
        <ecNumber evidence="3">2.3.2.27</ecNumber>
    </recommendedName>
</protein>
<dbReference type="PANTHER" id="PTHR45958">
    <property type="entry name" value="RING-TYPE E3 UBIQUITIN TRANSFERASE"/>
    <property type="match status" value="1"/>
</dbReference>
<evidence type="ECO:0000313" key="8">
    <source>
        <dbReference type="EMBL" id="KAK4805059.1"/>
    </source>
</evidence>
<dbReference type="SUPFAM" id="SSF48371">
    <property type="entry name" value="ARM repeat"/>
    <property type="match status" value="1"/>
</dbReference>
<keyword evidence="6" id="KW-0833">Ubl conjugation pathway</keyword>
<dbReference type="InterPro" id="IPR016024">
    <property type="entry name" value="ARM-type_fold"/>
</dbReference>
<dbReference type="EC" id="2.3.2.27" evidence="3"/>
<evidence type="ECO:0000256" key="3">
    <source>
        <dbReference type="ARBA" id="ARBA00012483"/>
    </source>
</evidence>
<evidence type="ECO:0000313" key="9">
    <source>
        <dbReference type="Proteomes" id="UP001346149"/>
    </source>
</evidence>
<dbReference type="SMART" id="SM00185">
    <property type="entry name" value="ARM"/>
    <property type="match status" value="2"/>
</dbReference>
<evidence type="ECO:0000259" key="7">
    <source>
        <dbReference type="PROSITE" id="PS51698"/>
    </source>
</evidence>
<dbReference type="PROSITE" id="PS51698">
    <property type="entry name" value="U_BOX"/>
    <property type="match status" value="1"/>
</dbReference>
<dbReference type="Gene3D" id="1.25.10.10">
    <property type="entry name" value="Leucine-rich Repeat Variant"/>
    <property type="match status" value="1"/>
</dbReference>
<dbReference type="InterPro" id="IPR011989">
    <property type="entry name" value="ARM-like"/>
</dbReference>
<dbReference type="GO" id="GO:0061630">
    <property type="term" value="F:ubiquitin protein ligase activity"/>
    <property type="evidence" value="ECO:0007669"/>
    <property type="project" value="UniProtKB-EC"/>
</dbReference>
<dbReference type="Gene3D" id="3.30.40.10">
    <property type="entry name" value="Zinc/RING finger domain, C3HC4 (zinc finger)"/>
    <property type="match status" value="1"/>
</dbReference>
<dbReference type="SMART" id="SM00504">
    <property type="entry name" value="Ubox"/>
    <property type="match status" value="1"/>
</dbReference>
<keyword evidence="9" id="KW-1185">Reference proteome</keyword>
<dbReference type="GO" id="GO:0016567">
    <property type="term" value="P:protein ubiquitination"/>
    <property type="evidence" value="ECO:0007669"/>
    <property type="project" value="InterPro"/>
</dbReference>
<dbReference type="EMBL" id="JAXQNO010000001">
    <property type="protein sequence ID" value="KAK4805059.1"/>
    <property type="molecule type" value="Genomic_DNA"/>
</dbReference>
<dbReference type="InterPro" id="IPR003613">
    <property type="entry name" value="Ubox_domain"/>
</dbReference>
<comment type="catalytic activity">
    <reaction evidence="1">
        <text>S-ubiquitinyl-[E2 ubiquitin-conjugating enzyme]-L-cysteine + [acceptor protein]-L-lysine = [E2 ubiquitin-conjugating enzyme]-L-cysteine + N(6)-ubiquitinyl-[acceptor protein]-L-lysine.</text>
        <dbReference type="EC" id="2.3.2.27"/>
    </reaction>
</comment>
<accession>A0AAN7MGB1</accession>
<evidence type="ECO:0000256" key="5">
    <source>
        <dbReference type="ARBA" id="ARBA00022737"/>
    </source>
</evidence>
<dbReference type="InterPro" id="IPR045210">
    <property type="entry name" value="RING-Ubox_PUB"/>
</dbReference>
<evidence type="ECO:0000256" key="1">
    <source>
        <dbReference type="ARBA" id="ARBA00000900"/>
    </source>
</evidence>
<evidence type="ECO:0000256" key="6">
    <source>
        <dbReference type="ARBA" id="ARBA00022786"/>
    </source>
</evidence>
<proteinExistence type="predicted"/>
<feature type="domain" description="U-box" evidence="7">
    <location>
        <begin position="28"/>
        <end position="107"/>
    </location>
</feature>
<dbReference type="AlphaFoldDB" id="A0AAN7MGB1"/>
<sequence>MSANLDRNYDHGSQSDDNYQFERYRIEPIYDALVCHLTKQIMQDPVTIENGETFEREAIEKWFKNCKDSGKRLVCPRTEKELKSADMNPSIALRKMIEEWSARNEAALVDIAQRSFTLENAESEIIRGLSFVQYICQNSLQNKHIVRKVGLLPRIMDMLRSSSCPIRCKALETLRISAEEDVDIKEIMAEGNIVRTIVKFLSHEPSKDREEAISLLYELSKSELLSEKIGSINGAIIILMAISSSRAENDFTVETAEKTLLNLESSENNVRQMAEYGRLQPLLSQLLDGTFQFHLFMIPSNNTFSITDSKLILN</sequence>
<keyword evidence="5" id="KW-0677">Repeat</keyword>
<gene>
    <name evidence="8" type="ORF">SAY86_004876</name>
</gene>
<dbReference type="SUPFAM" id="SSF57850">
    <property type="entry name" value="RING/U-box"/>
    <property type="match status" value="1"/>
</dbReference>
<dbReference type="CDD" id="cd16664">
    <property type="entry name" value="RING-Ubox_PUB"/>
    <property type="match status" value="1"/>
</dbReference>
<dbReference type="Pfam" id="PF04564">
    <property type="entry name" value="U-box"/>
    <property type="match status" value="1"/>
</dbReference>